<evidence type="ECO:0000313" key="1">
    <source>
        <dbReference type="EMBL" id="GEP10115.1"/>
    </source>
</evidence>
<reference evidence="1 2" key="1">
    <citation type="submission" date="2019-07" db="EMBL/GenBank/DDBJ databases">
        <title>Whole genome shotgun sequence of Methylobacterium gnaphalii NBRC 107716.</title>
        <authorList>
            <person name="Hosoyama A."/>
            <person name="Uohara A."/>
            <person name="Ohji S."/>
            <person name="Ichikawa N."/>
        </authorList>
    </citation>
    <scope>NUCLEOTIDE SEQUENCE [LARGE SCALE GENOMIC DNA]</scope>
    <source>
        <strain evidence="1 2">NBRC 107716</strain>
    </source>
</reference>
<protein>
    <submittedName>
        <fullName evidence="1">Uncharacterized protein</fullName>
    </submittedName>
</protein>
<name>A0A512JJJ0_9HYPH</name>
<evidence type="ECO:0000313" key="2">
    <source>
        <dbReference type="Proteomes" id="UP000321750"/>
    </source>
</evidence>
<comment type="caution">
    <text evidence="1">The sequence shown here is derived from an EMBL/GenBank/DDBJ whole genome shotgun (WGS) entry which is preliminary data.</text>
</comment>
<gene>
    <name evidence="1" type="ORF">MGN01_19600</name>
</gene>
<organism evidence="1 2">
    <name type="scientific">Methylobacterium gnaphalii</name>
    <dbReference type="NCBI Taxonomy" id="1010610"/>
    <lineage>
        <taxon>Bacteria</taxon>
        <taxon>Pseudomonadati</taxon>
        <taxon>Pseudomonadota</taxon>
        <taxon>Alphaproteobacteria</taxon>
        <taxon>Hyphomicrobiales</taxon>
        <taxon>Methylobacteriaceae</taxon>
        <taxon>Methylobacterium</taxon>
    </lineage>
</organism>
<dbReference type="Proteomes" id="UP000321750">
    <property type="component" value="Unassembled WGS sequence"/>
</dbReference>
<sequence>MATPTKRPLIVNLKRDIETRHSPHGAGFVSVGCNLEREVLLDCRGLITDTRELRIPHVVKF</sequence>
<dbReference type="AlphaFoldDB" id="A0A512JJJ0"/>
<dbReference type="EMBL" id="BJZV01000008">
    <property type="protein sequence ID" value="GEP10115.1"/>
    <property type="molecule type" value="Genomic_DNA"/>
</dbReference>
<proteinExistence type="predicted"/>
<dbReference type="PROSITE" id="PS51257">
    <property type="entry name" value="PROKAR_LIPOPROTEIN"/>
    <property type="match status" value="1"/>
</dbReference>
<keyword evidence="2" id="KW-1185">Reference proteome</keyword>
<accession>A0A512JJJ0</accession>